<evidence type="ECO:0000256" key="2">
    <source>
        <dbReference type="ARBA" id="ARBA00023015"/>
    </source>
</evidence>
<feature type="short sequence motif" description="Interaction with polymerase core subunit RpoC" evidence="6">
    <location>
        <begin position="165"/>
        <end position="168"/>
    </location>
</feature>
<dbReference type="InterPro" id="IPR009042">
    <property type="entry name" value="RNA_pol_sigma70_r1_2"/>
</dbReference>
<dbReference type="InterPro" id="IPR042189">
    <property type="entry name" value="RNA_pol_sigma_70_r1_1_sf"/>
</dbReference>
<feature type="region of interest" description="Sigma-70 factor domain-4" evidence="6">
    <location>
        <begin position="309"/>
        <end position="362"/>
    </location>
</feature>
<evidence type="ECO:0000256" key="3">
    <source>
        <dbReference type="ARBA" id="ARBA00023082"/>
    </source>
</evidence>
<dbReference type="InterPro" id="IPR028630">
    <property type="entry name" value="Sigma70_RpoD"/>
</dbReference>
<dbReference type="Pfam" id="PF00140">
    <property type="entry name" value="Sigma70_r1_2"/>
    <property type="match status" value="1"/>
</dbReference>
<dbReference type="SUPFAM" id="SSF88659">
    <property type="entry name" value="Sigma3 and sigma4 domains of RNA polymerase sigma factors"/>
    <property type="match status" value="2"/>
</dbReference>
<comment type="subcellular location">
    <subcellularLocation>
        <location evidence="6">Cytoplasm</location>
    </subcellularLocation>
</comment>
<dbReference type="InterPro" id="IPR013325">
    <property type="entry name" value="RNA_pol_sigma_r2"/>
</dbReference>
<keyword evidence="5 6" id="KW-0804">Transcription</keyword>
<dbReference type="InterPro" id="IPR014284">
    <property type="entry name" value="RNA_pol_sigma-70_dom"/>
</dbReference>
<dbReference type="InterPro" id="IPR007127">
    <property type="entry name" value="RNA_pol_sigma_70_r1_1"/>
</dbReference>
<dbReference type="Gene3D" id="1.10.10.10">
    <property type="entry name" value="Winged helix-like DNA-binding domain superfamily/Winged helix DNA-binding domain"/>
    <property type="match status" value="2"/>
</dbReference>
<dbReference type="InterPro" id="IPR007624">
    <property type="entry name" value="RNA_pol_sigma70_r3"/>
</dbReference>
<keyword evidence="11" id="KW-1185">Reference proteome</keyword>
<protein>
    <recommendedName>
        <fullName evidence="6">RNA polymerase sigma factor SigA</fullName>
    </recommendedName>
</protein>
<dbReference type="GO" id="GO:0016987">
    <property type="term" value="F:sigma factor activity"/>
    <property type="evidence" value="ECO:0007669"/>
    <property type="project" value="UniProtKB-UniRule"/>
</dbReference>
<dbReference type="NCBIfam" id="TIGR02937">
    <property type="entry name" value="sigma70-ECF"/>
    <property type="match status" value="1"/>
</dbReference>
<dbReference type="STRING" id="1385510.GCA_000425205_01160"/>
<dbReference type="InterPro" id="IPR012760">
    <property type="entry name" value="RNA_pol_sigma_RpoD_C"/>
</dbReference>
<dbReference type="GO" id="GO:0005737">
    <property type="term" value="C:cytoplasm"/>
    <property type="evidence" value="ECO:0007669"/>
    <property type="project" value="UniProtKB-SubCell"/>
</dbReference>
<keyword evidence="4 6" id="KW-0238">DNA-binding</keyword>
<dbReference type="InterPro" id="IPR050239">
    <property type="entry name" value="Sigma-70_RNA_pol_init_factors"/>
</dbReference>
<dbReference type="NCBIfam" id="TIGR02393">
    <property type="entry name" value="RpoD_Cterm"/>
    <property type="match status" value="1"/>
</dbReference>
<dbReference type="FunFam" id="1.10.601.10:FF:000001">
    <property type="entry name" value="RNA polymerase sigma factor SigA"/>
    <property type="match status" value="1"/>
</dbReference>
<dbReference type="HAMAP" id="MF_00963">
    <property type="entry name" value="Sigma70_RpoD_SigA"/>
    <property type="match status" value="1"/>
</dbReference>
<reference evidence="10 11" key="1">
    <citation type="submission" date="2013-08" db="EMBL/GenBank/DDBJ databases">
        <authorList>
            <person name="Huang J."/>
            <person name="Wang G."/>
        </authorList>
    </citation>
    <scope>NUCLEOTIDE SEQUENCE [LARGE SCALE GENOMIC DNA]</scope>
    <source>
        <strain evidence="10 11">JSM 076056</strain>
    </source>
</reference>
<dbReference type="RefSeq" id="WP_026802175.1">
    <property type="nucleotide sequence ID" value="NZ_AVPE01000002.1"/>
</dbReference>
<dbReference type="InterPro" id="IPR007627">
    <property type="entry name" value="RNA_pol_sigma70_r2"/>
</dbReference>
<sequence>MAQKPSNSQQSTTENELTLEQAKEQIVQLGKKRGILAYEEVAERLSQFELDSDTMDEFYEHLNDQGIEVIGDQEEDPSTKQLNKEEEFDLNDLSVPPGVKINDPVRMYLKEIGRVDLLSANMEISLAQRIEEGDEEAKRKLAEANLRLVVSIAKRYVGRGMLFLDLIQEGNMGLIKAVEKFDYRKGYKFSTYATWWIRQAITRAIADQARTIRIPVHMVETINKLIRVQRQLLQDLGREPSPEEIAEDMDLTPDKVREILKIAQEPVSLETPIGEEDDSHLGDFIEDQEATSPSDHAAYELLKEQLEDVLDTLTDREENVLRLRFGLDDGRTRTLEEVGKVFGVTRERIRQIEAKALRKLRHPSRSKRLKDFLE</sequence>
<dbReference type="PANTHER" id="PTHR30603:SF60">
    <property type="entry name" value="RNA POLYMERASE SIGMA FACTOR RPOD"/>
    <property type="match status" value="1"/>
</dbReference>
<dbReference type="EMBL" id="AVPE01000002">
    <property type="protein sequence ID" value="KGX93596.1"/>
    <property type="molecule type" value="Genomic_DNA"/>
</dbReference>
<dbReference type="Pfam" id="PF03979">
    <property type="entry name" value="Sigma70_r1_1"/>
    <property type="match status" value="1"/>
</dbReference>
<feature type="region of interest" description="Sigma-70 factor domain-2" evidence="6">
    <location>
        <begin position="141"/>
        <end position="211"/>
    </location>
</feature>
<organism evidence="10 11">
    <name type="scientific">Pontibacillus halophilus JSM 076056 = DSM 19796</name>
    <dbReference type="NCBI Taxonomy" id="1385510"/>
    <lineage>
        <taxon>Bacteria</taxon>
        <taxon>Bacillati</taxon>
        <taxon>Bacillota</taxon>
        <taxon>Bacilli</taxon>
        <taxon>Bacillales</taxon>
        <taxon>Bacillaceae</taxon>
        <taxon>Pontibacillus</taxon>
    </lineage>
</organism>
<dbReference type="PROSITE" id="PS00716">
    <property type="entry name" value="SIGMA70_2"/>
    <property type="match status" value="1"/>
</dbReference>
<comment type="function">
    <text evidence="6">Sigma factors are initiation factors that promote the attachment of RNA polymerase to specific initiation sites and are then released. This sigma factor is the primary sigma factor during exponential growth.</text>
</comment>
<feature type="domain" description="RNA polymerase sigma-70" evidence="8">
    <location>
        <begin position="165"/>
        <end position="178"/>
    </location>
</feature>
<comment type="similarity">
    <text evidence="6">Belongs to the sigma-70 factor family. RpoD/SigA subfamily.</text>
</comment>
<name>A0A0A5GK02_9BACI</name>
<evidence type="ECO:0000256" key="4">
    <source>
        <dbReference type="ARBA" id="ARBA00023125"/>
    </source>
</evidence>
<dbReference type="Gene3D" id="1.10.220.120">
    <property type="entry name" value="Sigma-70 factor, region 1.1"/>
    <property type="match status" value="1"/>
</dbReference>
<dbReference type="PROSITE" id="PS00715">
    <property type="entry name" value="SIGMA70_1"/>
    <property type="match status" value="1"/>
</dbReference>
<evidence type="ECO:0000256" key="1">
    <source>
        <dbReference type="ARBA" id="ARBA00022490"/>
    </source>
</evidence>
<comment type="subunit">
    <text evidence="6">Interacts transiently with the RNA polymerase catalytic core.</text>
</comment>
<dbReference type="InterPro" id="IPR013324">
    <property type="entry name" value="RNA_pol_sigma_r3/r4-like"/>
</dbReference>
<dbReference type="AlphaFoldDB" id="A0A0A5GK02"/>
<dbReference type="PRINTS" id="PR00046">
    <property type="entry name" value="SIGMA70FCT"/>
</dbReference>
<dbReference type="Gene3D" id="1.10.601.10">
    <property type="entry name" value="RNA Polymerase Primary Sigma Factor"/>
    <property type="match status" value="2"/>
</dbReference>
<evidence type="ECO:0000256" key="7">
    <source>
        <dbReference type="SAM" id="Coils"/>
    </source>
</evidence>
<dbReference type="FunFam" id="1.10.10.10:FF:000004">
    <property type="entry name" value="RNA polymerase sigma factor SigA"/>
    <property type="match status" value="1"/>
</dbReference>
<evidence type="ECO:0000256" key="5">
    <source>
        <dbReference type="ARBA" id="ARBA00023163"/>
    </source>
</evidence>
<keyword evidence="3 6" id="KW-0731">Sigma factor</keyword>
<keyword evidence="1 6" id="KW-0963">Cytoplasm</keyword>
<feature type="coiled-coil region" evidence="7">
    <location>
        <begin position="296"/>
        <end position="323"/>
    </location>
</feature>
<evidence type="ECO:0000313" key="10">
    <source>
        <dbReference type="EMBL" id="KGX93596.1"/>
    </source>
</evidence>
<evidence type="ECO:0000259" key="8">
    <source>
        <dbReference type="PROSITE" id="PS00715"/>
    </source>
</evidence>
<dbReference type="NCBIfam" id="NF006666">
    <property type="entry name" value="PRK09210.1"/>
    <property type="match status" value="1"/>
</dbReference>
<dbReference type="OrthoDB" id="9809557at2"/>
<evidence type="ECO:0000259" key="9">
    <source>
        <dbReference type="PROSITE" id="PS00716"/>
    </source>
</evidence>
<dbReference type="PANTHER" id="PTHR30603">
    <property type="entry name" value="RNA POLYMERASE SIGMA FACTOR RPO"/>
    <property type="match status" value="1"/>
</dbReference>
<proteinExistence type="inferred from homology"/>
<feature type="region of interest" description="Sigma-70 factor domain-3" evidence="6">
    <location>
        <begin position="220"/>
        <end position="296"/>
    </location>
</feature>
<feature type="DNA-binding region" description="H-T-H motif" evidence="6">
    <location>
        <begin position="335"/>
        <end position="354"/>
    </location>
</feature>
<dbReference type="InterPro" id="IPR000943">
    <property type="entry name" value="RNA_pol_sigma70"/>
</dbReference>
<dbReference type="GO" id="GO:0003677">
    <property type="term" value="F:DNA binding"/>
    <property type="evidence" value="ECO:0007669"/>
    <property type="project" value="UniProtKB-UniRule"/>
</dbReference>
<dbReference type="Proteomes" id="UP000030528">
    <property type="component" value="Unassembled WGS sequence"/>
</dbReference>
<evidence type="ECO:0000256" key="6">
    <source>
        <dbReference type="HAMAP-Rule" id="MF_00963"/>
    </source>
</evidence>
<accession>A0A0A5GK02</accession>
<gene>
    <name evidence="6" type="primary">sigA</name>
    <name evidence="10" type="ORF">N781_11255</name>
</gene>
<dbReference type="InterPro" id="IPR036388">
    <property type="entry name" value="WH-like_DNA-bd_sf"/>
</dbReference>
<keyword evidence="7" id="KW-0175">Coiled coil</keyword>
<dbReference type="Pfam" id="PF04539">
    <property type="entry name" value="Sigma70_r3"/>
    <property type="match status" value="1"/>
</dbReference>
<comment type="caution">
    <text evidence="10">The sequence shown here is derived from an EMBL/GenBank/DDBJ whole genome shotgun (WGS) entry which is preliminary data.</text>
</comment>
<dbReference type="Pfam" id="PF04542">
    <property type="entry name" value="Sigma70_r2"/>
    <property type="match status" value="1"/>
</dbReference>
<dbReference type="GO" id="GO:0006352">
    <property type="term" value="P:DNA-templated transcription initiation"/>
    <property type="evidence" value="ECO:0007669"/>
    <property type="project" value="UniProtKB-UniRule"/>
</dbReference>
<dbReference type="InterPro" id="IPR007630">
    <property type="entry name" value="RNA_pol_sigma70_r4"/>
</dbReference>
<dbReference type="eggNOG" id="COG0568">
    <property type="taxonomic scope" value="Bacteria"/>
</dbReference>
<keyword evidence="2 6" id="KW-0805">Transcription regulation</keyword>
<dbReference type="Pfam" id="PF04545">
    <property type="entry name" value="Sigma70_r4"/>
    <property type="match status" value="1"/>
</dbReference>
<dbReference type="SUPFAM" id="SSF88946">
    <property type="entry name" value="Sigma2 domain of RNA polymerase sigma factors"/>
    <property type="match status" value="1"/>
</dbReference>
<dbReference type="FunFam" id="1.10.10.10:FF:000002">
    <property type="entry name" value="RNA polymerase sigma factor SigA"/>
    <property type="match status" value="1"/>
</dbReference>
<dbReference type="CDD" id="cd06171">
    <property type="entry name" value="Sigma70_r4"/>
    <property type="match status" value="1"/>
</dbReference>
<feature type="domain" description="RNA polymerase sigma-70" evidence="9">
    <location>
        <begin position="334"/>
        <end position="360"/>
    </location>
</feature>
<evidence type="ECO:0000313" key="11">
    <source>
        <dbReference type="Proteomes" id="UP000030528"/>
    </source>
</evidence>